<accession>A6JF84</accession>
<sequence length="87" mass="9272">MCGRDCPSHLPPDCTQATTIQTPLLFVLLNPYPFPAPNPGCQSAPTPALGTLTTPLEGQFLGVGQILGAALVNPQQQLLEPEQLEHR</sequence>
<dbReference type="Proteomes" id="UP000234681">
    <property type="component" value="Chromosome 3"/>
</dbReference>
<reference evidence="1 2" key="1">
    <citation type="submission" date="2005-09" db="EMBL/GenBank/DDBJ databases">
        <authorList>
            <person name="Mural R.J."/>
            <person name="Li P.W."/>
            <person name="Adams M.D."/>
            <person name="Amanatides P.G."/>
            <person name="Baden-Tillson H."/>
            <person name="Barnstead M."/>
            <person name="Chin S.H."/>
            <person name="Dew I."/>
            <person name="Evans C.A."/>
            <person name="Ferriera S."/>
            <person name="Flanigan M."/>
            <person name="Fosler C."/>
            <person name="Glodek A."/>
            <person name="Gu Z."/>
            <person name="Holt R.A."/>
            <person name="Jennings D."/>
            <person name="Kraft C.L."/>
            <person name="Lu F."/>
            <person name="Nguyen T."/>
            <person name="Nusskern D.R."/>
            <person name="Pfannkoch C.M."/>
            <person name="Sitter C."/>
            <person name="Sutton G.G."/>
            <person name="Venter J.C."/>
            <person name="Wang Z."/>
            <person name="Woodage T."/>
            <person name="Zheng X.H."/>
            <person name="Zhong F."/>
        </authorList>
    </citation>
    <scope>NUCLEOTIDE SEQUENCE [LARGE SCALE GENOMIC DNA]</scope>
    <source>
        <strain>BN</strain>
        <strain evidence="2">Sprague-Dawley</strain>
    </source>
</reference>
<dbReference type="AlphaFoldDB" id="A6JF84"/>
<dbReference type="EMBL" id="CH473983">
    <property type="protein sequence ID" value="EDM00376.1"/>
    <property type="molecule type" value="Genomic_DNA"/>
</dbReference>
<protein>
    <submittedName>
        <fullName evidence="1">RCG37713</fullName>
    </submittedName>
</protein>
<organism evidence="1 2">
    <name type="scientific">Rattus norvegicus</name>
    <name type="common">Rat</name>
    <dbReference type="NCBI Taxonomy" id="10116"/>
    <lineage>
        <taxon>Eukaryota</taxon>
        <taxon>Metazoa</taxon>
        <taxon>Chordata</taxon>
        <taxon>Craniata</taxon>
        <taxon>Vertebrata</taxon>
        <taxon>Euteleostomi</taxon>
        <taxon>Mammalia</taxon>
        <taxon>Eutheria</taxon>
        <taxon>Euarchontoglires</taxon>
        <taxon>Glires</taxon>
        <taxon>Rodentia</taxon>
        <taxon>Myomorpha</taxon>
        <taxon>Muroidea</taxon>
        <taxon>Muridae</taxon>
        <taxon>Murinae</taxon>
        <taxon>Rattus</taxon>
    </lineage>
</organism>
<evidence type="ECO:0000313" key="2">
    <source>
        <dbReference type="Proteomes" id="UP000234681"/>
    </source>
</evidence>
<name>A6JF84_RAT</name>
<gene>
    <name evidence="1" type="ORF">rCG_37713</name>
</gene>
<evidence type="ECO:0000313" key="1">
    <source>
        <dbReference type="EMBL" id="EDM00376.1"/>
    </source>
</evidence>
<proteinExistence type="predicted"/>